<comment type="caution">
    <text evidence="1">The sequence shown here is derived from an EMBL/GenBank/DDBJ whole genome shotgun (WGS) entry which is preliminary data.</text>
</comment>
<organism evidence="1 2">
    <name type="scientific">Massilia agri</name>
    <dbReference type="NCBI Taxonomy" id="1886785"/>
    <lineage>
        <taxon>Bacteria</taxon>
        <taxon>Pseudomonadati</taxon>
        <taxon>Pseudomonadota</taxon>
        <taxon>Betaproteobacteria</taxon>
        <taxon>Burkholderiales</taxon>
        <taxon>Oxalobacteraceae</taxon>
        <taxon>Telluria group</taxon>
        <taxon>Massilia</taxon>
    </lineage>
</organism>
<dbReference type="Pfam" id="PF07963">
    <property type="entry name" value="N_methyl"/>
    <property type="match status" value="1"/>
</dbReference>
<evidence type="ECO:0000313" key="2">
    <source>
        <dbReference type="Proteomes" id="UP001206572"/>
    </source>
</evidence>
<dbReference type="Proteomes" id="UP001206572">
    <property type="component" value="Unassembled WGS sequence"/>
</dbReference>
<accession>A0ABT2ARF7</accession>
<dbReference type="InterPro" id="IPR032092">
    <property type="entry name" value="PilW"/>
</dbReference>
<name>A0ABT2ARF7_9BURK</name>
<dbReference type="EMBL" id="JANUHA010000018">
    <property type="protein sequence ID" value="MCS0598825.1"/>
    <property type="molecule type" value="Genomic_DNA"/>
</dbReference>
<keyword evidence="2" id="KW-1185">Reference proteome</keyword>
<evidence type="ECO:0000313" key="1">
    <source>
        <dbReference type="EMBL" id="MCS0598825.1"/>
    </source>
</evidence>
<protein>
    <submittedName>
        <fullName evidence="1">PilW family protein</fullName>
    </submittedName>
</protein>
<dbReference type="InterPro" id="IPR012902">
    <property type="entry name" value="N_methyl_site"/>
</dbReference>
<sequence length="320" mass="33329">MRRRESGMTMAELLVAMSVGLVVLLAAASLFVWANRAFAAQLETAAMDDAGRYALEVVARAVRQSAAADWERASGGPDPAAPSALAGLDAHSVPRTGHGIDNASPLAVNGSDVLAVRFPGSGPAPGGDGGSLDCAGFSVHRDEEGWSIFYVARNAQGEAELRCKYRGGSNWSADAVVGAVDSFQLLYGVDLDGDGAPERYLNASALSELDAGLVLAGATAAEREADLRKRTHWKKVAIVHVALLLHGPVSKLDSTRDVVHELFGPEYGAAQGADDAGTRLPETVLAAGSARGGRPRDGDSGKARYRKVFATTVALPARAR</sequence>
<proteinExistence type="predicted"/>
<reference evidence="1 2" key="1">
    <citation type="submission" date="2022-08" db="EMBL/GenBank/DDBJ databases">
        <title>Reclassification of Massilia species as members of the genera Telluria, Duganella, Pseudoduganella, Mokoshia gen. nov. and Zemynaea gen. nov. using orthogonal and non-orthogonal genome-based approaches.</title>
        <authorList>
            <person name="Bowman J.P."/>
        </authorList>
    </citation>
    <scope>NUCLEOTIDE SEQUENCE [LARGE SCALE GENOMIC DNA]</scope>
    <source>
        <strain evidence="1 2">JCM 31661</strain>
    </source>
</reference>
<gene>
    <name evidence="1" type="ORF">NX780_21000</name>
</gene>
<dbReference type="RefSeq" id="WP_258829829.1">
    <property type="nucleotide sequence ID" value="NZ_JANUHA010000018.1"/>
</dbReference>
<dbReference type="Pfam" id="PF16074">
    <property type="entry name" value="PilW"/>
    <property type="match status" value="1"/>
</dbReference>